<dbReference type="GeneID" id="17268200"/>
<dbReference type="PROSITE" id="PS50968">
    <property type="entry name" value="BIOTINYL_LIPOYL"/>
    <property type="match status" value="1"/>
</dbReference>
<reference evidence="3" key="1">
    <citation type="journal article" date="2013" name="Nature">
        <title>Pan genome of the phytoplankton Emiliania underpins its global distribution.</title>
        <authorList>
            <person name="Read B.A."/>
            <person name="Kegel J."/>
            <person name="Klute M.J."/>
            <person name="Kuo A."/>
            <person name="Lefebvre S.C."/>
            <person name="Maumus F."/>
            <person name="Mayer C."/>
            <person name="Miller J."/>
            <person name="Monier A."/>
            <person name="Salamov A."/>
            <person name="Young J."/>
            <person name="Aguilar M."/>
            <person name="Claverie J.M."/>
            <person name="Frickenhaus S."/>
            <person name="Gonzalez K."/>
            <person name="Herman E.K."/>
            <person name="Lin Y.C."/>
            <person name="Napier J."/>
            <person name="Ogata H."/>
            <person name="Sarno A.F."/>
            <person name="Shmutz J."/>
            <person name="Schroeder D."/>
            <person name="de Vargas C."/>
            <person name="Verret F."/>
            <person name="von Dassow P."/>
            <person name="Valentin K."/>
            <person name="Van de Peer Y."/>
            <person name="Wheeler G."/>
            <person name="Dacks J.B."/>
            <person name="Delwiche C.F."/>
            <person name="Dyhrman S.T."/>
            <person name="Glockner G."/>
            <person name="John U."/>
            <person name="Richards T."/>
            <person name="Worden A.Z."/>
            <person name="Zhang X."/>
            <person name="Grigoriev I.V."/>
            <person name="Allen A.E."/>
            <person name="Bidle K."/>
            <person name="Borodovsky M."/>
            <person name="Bowler C."/>
            <person name="Brownlee C."/>
            <person name="Cock J.M."/>
            <person name="Elias M."/>
            <person name="Gladyshev V.N."/>
            <person name="Groth M."/>
            <person name="Guda C."/>
            <person name="Hadaegh A."/>
            <person name="Iglesias-Rodriguez M.D."/>
            <person name="Jenkins J."/>
            <person name="Jones B.M."/>
            <person name="Lawson T."/>
            <person name="Leese F."/>
            <person name="Lindquist E."/>
            <person name="Lobanov A."/>
            <person name="Lomsadze A."/>
            <person name="Malik S.B."/>
            <person name="Marsh M.E."/>
            <person name="Mackinder L."/>
            <person name="Mock T."/>
            <person name="Mueller-Roeber B."/>
            <person name="Pagarete A."/>
            <person name="Parker M."/>
            <person name="Probert I."/>
            <person name="Quesneville H."/>
            <person name="Raines C."/>
            <person name="Rensing S.A."/>
            <person name="Riano-Pachon D.M."/>
            <person name="Richier S."/>
            <person name="Rokitta S."/>
            <person name="Shiraiwa Y."/>
            <person name="Soanes D.M."/>
            <person name="van der Giezen M."/>
            <person name="Wahlund T.M."/>
            <person name="Williams B."/>
            <person name="Wilson W."/>
            <person name="Wolfe G."/>
            <person name="Wurch L.L."/>
        </authorList>
    </citation>
    <scope>NUCLEOTIDE SEQUENCE</scope>
</reference>
<dbReference type="PaxDb" id="2903-EOD22650"/>
<reference evidence="2" key="2">
    <citation type="submission" date="2024-10" db="UniProtKB">
        <authorList>
            <consortium name="EnsemblProtists"/>
        </authorList>
    </citation>
    <scope>IDENTIFICATION</scope>
</reference>
<dbReference type="AlphaFoldDB" id="A0A0D3JGL5"/>
<dbReference type="CDD" id="cd06849">
    <property type="entry name" value="lipoyl_domain"/>
    <property type="match status" value="1"/>
</dbReference>
<feature type="domain" description="Lipoyl-binding" evidence="1">
    <location>
        <begin position="1"/>
        <end position="50"/>
    </location>
</feature>
<keyword evidence="3" id="KW-1185">Reference proteome</keyword>
<proteinExistence type="predicted"/>
<sequence length="103" mass="11586">MRVREYEVLAVVETDKVSVDIKAPADGVVLQVYVAEGEVVMERQPVFRLREEAEPGADEQAAGREWARRYAKRREDEPGARDAFISALGAFRALSDSGARRRH</sequence>
<dbReference type="SUPFAM" id="SSF51230">
    <property type="entry name" value="Single hybrid motif"/>
    <property type="match status" value="1"/>
</dbReference>
<evidence type="ECO:0000313" key="2">
    <source>
        <dbReference type="EnsemblProtists" id="EOD22650"/>
    </source>
</evidence>
<dbReference type="Gene3D" id="2.40.50.100">
    <property type="match status" value="1"/>
</dbReference>
<dbReference type="RefSeq" id="XP_005775079.1">
    <property type="nucleotide sequence ID" value="XM_005775022.1"/>
</dbReference>
<name>A0A0D3JGL5_EMIH1</name>
<dbReference type="HOGENOM" id="CLU_2268903_0_0_1"/>
<accession>A0A0D3JGL5</accession>
<dbReference type="InterPro" id="IPR011053">
    <property type="entry name" value="Single_hybrid_motif"/>
</dbReference>
<dbReference type="EnsemblProtists" id="EOD22650">
    <property type="protein sequence ID" value="EOD22650"/>
    <property type="gene ID" value="EMIHUDRAFT_239976"/>
</dbReference>
<dbReference type="InterPro" id="IPR000089">
    <property type="entry name" value="Biotin_lipoyl"/>
</dbReference>
<evidence type="ECO:0000313" key="3">
    <source>
        <dbReference type="Proteomes" id="UP000013827"/>
    </source>
</evidence>
<dbReference type="Pfam" id="PF00364">
    <property type="entry name" value="Biotin_lipoyl"/>
    <property type="match status" value="1"/>
</dbReference>
<organism evidence="2 3">
    <name type="scientific">Emiliania huxleyi (strain CCMP1516)</name>
    <dbReference type="NCBI Taxonomy" id="280463"/>
    <lineage>
        <taxon>Eukaryota</taxon>
        <taxon>Haptista</taxon>
        <taxon>Haptophyta</taxon>
        <taxon>Prymnesiophyceae</taxon>
        <taxon>Isochrysidales</taxon>
        <taxon>Noelaerhabdaceae</taxon>
        <taxon>Emiliania</taxon>
    </lineage>
</organism>
<dbReference type="KEGG" id="ehx:EMIHUDRAFT_239976"/>
<protein>
    <recommendedName>
        <fullName evidence="1">Lipoyl-binding domain-containing protein</fullName>
    </recommendedName>
</protein>
<dbReference type="Proteomes" id="UP000013827">
    <property type="component" value="Unassembled WGS sequence"/>
</dbReference>
<evidence type="ECO:0000259" key="1">
    <source>
        <dbReference type="PROSITE" id="PS50968"/>
    </source>
</evidence>